<keyword evidence="10" id="KW-1185">Reference proteome</keyword>
<dbReference type="PROSITE" id="PS51318">
    <property type="entry name" value="TAT"/>
    <property type="match status" value="1"/>
</dbReference>
<dbReference type="RefSeq" id="WP_106279022.1">
    <property type="nucleotide sequence ID" value="NZ_PVTG01000011.1"/>
</dbReference>
<feature type="chain" id="PRO_5015634848" evidence="8">
    <location>
        <begin position="35"/>
        <end position="544"/>
    </location>
</feature>
<evidence type="ECO:0000256" key="8">
    <source>
        <dbReference type="SAM" id="SignalP"/>
    </source>
</evidence>
<dbReference type="PANTHER" id="PTHR33938">
    <property type="entry name" value="FERULOYL ESTERASE B-RELATED"/>
    <property type="match status" value="1"/>
</dbReference>
<dbReference type="InterPro" id="IPR011118">
    <property type="entry name" value="Tannase/feruloyl_esterase"/>
</dbReference>
<keyword evidence="3" id="KW-0479">Metal-binding</keyword>
<proteinExistence type="inferred from homology"/>
<dbReference type="InterPro" id="IPR006311">
    <property type="entry name" value="TAT_signal"/>
</dbReference>
<keyword evidence="4 8" id="KW-0732">Signal</keyword>
<reference evidence="9 10" key="1">
    <citation type="submission" date="2018-03" db="EMBL/GenBank/DDBJ databases">
        <title>Genomic Encyclopedia of Archaeal and Bacterial Type Strains, Phase II (KMG-II): from individual species to whole genera.</title>
        <authorList>
            <person name="Goeker M."/>
        </authorList>
    </citation>
    <scope>NUCLEOTIDE SEQUENCE [LARGE SCALE GENOMIC DNA]</scope>
    <source>
        <strain evidence="9 10">DSM 45416</strain>
    </source>
</reference>
<dbReference type="Pfam" id="PF07519">
    <property type="entry name" value="Tannase"/>
    <property type="match status" value="1"/>
</dbReference>
<evidence type="ECO:0000313" key="9">
    <source>
        <dbReference type="EMBL" id="PRY47987.1"/>
    </source>
</evidence>
<gene>
    <name evidence="9" type="ORF">LY71_111166</name>
</gene>
<comment type="caution">
    <text evidence="9">The sequence shown here is derived from an EMBL/GenBank/DDBJ whole genome shotgun (WGS) entry which is preliminary data.</text>
</comment>
<evidence type="ECO:0000256" key="1">
    <source>
        <dbReference type="ARBA" id="ARBA00006249"/>
    </source>
</evidence>
<keyword evidence="5" id="KW-0378">Hydrolase</keyword>
<evidence type="ECO:0000256" key="5">
    <source>
        <dbReference type="ARBA" id="ARBA00022801"/>
    </source>
</evidence>
<name>A0A2T0TQP9_9ACTN</name>
<dbReference type="GO" id="GO:0046872">
    <property type="term" value="F:metal ion binding"/>
    <property type="evidence" value="ECO:0007669"/>
    <property type="project" value="UniProtKB-KW"/>
</dbReference>
<dbReference type="GO" id="GO:0052689">
    <property type="term" value="F:carboxylic ester hydrolase activity"/>
    <property type="evidence" value="ECO:0007669"/>
    <property type="project" value="UniProtKB-KW"/>
</dbReference>
<evidence type="ECO:0000256" key="4">
    <source>
        <dbReference type="ARBA" id="ARBA00022729"/>
    </source>
</evidence>
<keyword evidence="2" id="KW-0719">Serine esterase</keyword>
<evidence type="ECO:0000256" key="2">
    <source>
        <dbReference type="ARBA" id="ARBA00022487"/>
    </source>
</evidence>
<dbReference type="PANTHER" id="PTHR33938:SF8">
    <property type="entry name" value="CARBOXYLIC ESTER HYDROLASE"/>
    <property type="match status" value="1"/>
</dbReference>
<dbReference type="SUPFAM" id="SSF53474">
    <property type="entry name" value="alpha/beta-Hydrolases"/>
    <property type="match status" value="1"/>
</dbReference>
<evidence type="ECO:0000256" key="7">
    <source>
        <dbReference type="ARBA" id="ARBA00023157"/>
    </source>
</evidence>
<evidence type="ECO:0000313" key="10">
    <source>
        <dbReference type="Proteomes" id="UP000239210"/>
    </source>
</evidence>
<dbReference type="AlphaFoldDB" id="A0A2T0TQP9"/>
<dbReference type="Proteomes" id="UP000239210">
    <property type="component" value="Unassembled WGS sequence"/>
</dbReference>
<keyword evidence="6" id="KW-0106">Calcium</keyword>
<dbReference type="InterPro" id="IPR029058">
    <property type="entry name" value="AB_hydrolase_fold"/>
</dbReference>
<sequence>MPPRRRFRRLHHAALAVAATTASLAFVVAPGAQAAPPATSPATTVDTVAPVLTCDADSFTRLGITNTTVTEAVRHPGDATTPASCRVALTVDDPEDTGVVTVHVYLPDTTWNGRFQGVGGGGFTGGSEERTLPALRAGYAAAWTDAGNPAGGNADPEDDAVFGLNPDGSLNWPAIEDFGHEGVHDMTVTAKAVTAGYYGQEPAYSYWNGCSTGGRQGLVEAQKYPDDYDGIVAGAPVINYSELQIAQLWGQVVMLQEDNPVHPCKFEAALAATVAACDTVGDGVVDGVIGDPLACRFDLGTLEGTVTPCGVITAEDVEVMRRIAEGVRDADGGFLWYGLVPGAPYAGLHDVSPQADGSLVQQPFAYDIWWLRYFLTQDPDFDWRTLTYESFRHWFDVSVQRYDEVFGGTDADLSAFRDSGGKLVMWHGAADFGVMVQGTMDYYERLQDELGPGHTQQFARLFVAPGVGHCRGGAGAQPVDPLSALVEWVEQGRAPRTLDAATEAGATRPICLYPFVAQWTGRGDPADGSTYRCVRATPLEPRRA</sequence>
<evidence type="ECO:0000256" key="3">
    <source>
        <dbReference type="ARBA" id="ARBA00022723"/>
    </source>
</evidence>
<comment type="similarity">
    <text evidence="1">Belongs to the tannase family.</text>
</comment>
<protein>
    <submittedName>
        <fullName evidence="9">Tannase/feruloyl esterase</fullName>
    </submittedName>
</protein>
<organism evidence="9 10">
    <name type="scientific">Geodermatophilus tzadiensis</name>
    <dbReference type="NCBI Taxonomy" id="1137988"/>
    <lineage>
        <taxon>Bacteria</taxon>
        <taxon>Bacillati</taxon>
        <taxon>Actinomycetota</taxon>
        <taxon>Actinomycetes</taxon>
        <taxon>Geodermatophilales</taxon>
        <taxon>Geodermatophilaceae</taxon>
        <taxon>Geodermatophilus</taxon>
    </lineage>
</organism>
<evidence type="ECO:0000256" key="6">
    <source>
        <dbReference type="ARBA" id="ARBA00022837"/>
    </source>
</evidence>
<feature type="signal peptide" evidence="8">
    <location>
        <begin position="1"/>
        <end position="34"/>
    </location>
</feature>
<dbReference type="OrthoDB" id="176867at2"/>
<dbReference type="EMBL" id="PVTG01000011">
    <property type="protein sequence ID" value="PRY47987.1"/>
    <property type="molecule type" value="Genomic_DNA"/>
</dbReference>
<accession>A0A2T0TQP9</accession>
<keyword evidence="7" id="KW-1015">Disulfide bond</keyword>